<dbReference type="Proteomes" id="UP000241209">
    <property type="component" value="Unassembled WGS sequence"/>
</dbReference>
<keyword evidence="1" id="KW-0732">Signal</keyword>
<dbReference type="InterPro" id="IPR029052">
    <property type="entry name" value="Metallo-depent_PP-like"/>
</dbReference>
<keyword evidence="2" id="KW-0547">Nucleotide-binding</keyword>
<name>A0A2T4PQM8_9STAP</name>
<evidence type="ECO:0000259" key="4">
    <source>
        <dbReference type="Pfam" id="PF02872"/>
    </source>
</evidence>
<dbReference type="Gene3D" id="3.60.21.10">
    <property type="match status" value="1"/>
</dbReference>
<gene>
    <name evidence="5" type="ORF">BU072_12400</name>
</gene>
<dbReference type="STRING" id="1167632.GCA_000286335_01977"/>
<dbReference type="InterPro" id="IPR036907">
    <property type="entry name" value="5'-Nucleotdase_C_sf"/>
</dbReference>
<dbReference type="InterPro" id="IPR008334">
    <property type="entry name" value="5'-Nucleotdase_C"/>
</dbReference>
<evidence type="ECO:0000313" key="5">
    <source>
        <dbReference type="EMBL" id="PTI28097.1"/>
    </source>
</evidence>
<dbReference type="AlphaFoldDB" id="A0A2T4PQM8"/>
<dbReference type="GO" id="GO:0009166">
    <property type="term" value="P:nucleotide catabolic process"/>
    <property type="evidence" value="ECO:0007669"/>
    <property type="project" value="InterPro"/>
</dbReference>
<dbReference type="GO" id="GO:0016788">
    <property type="term" value="F:hydrolase activity, acting on ester bonds"/>
    <property type="evidence" value="ECO:0007669"/>
    <property type="project" value="InterPro"/>
</dbReference>
<feature type="domain" description="Calcineurin-like phosphoesterase" evidence="3">
    <location>
        <begin position="6"/>
        <end position="233"/>
    </location>
</feature>
<evidence type="ECO:0000259" key="3">
    <source>
        <dbReference type="Pfam" id="PF00149"/>
    </source>
</evidence>
<dbReference type="Pfam" id="PF02872">
    <property type="entry name" value="5_nucleotid_C"/>
    <property type="match status" value="1"/>
</dbReference>
<dbReference type="PRINTS" id="PR01607">
    <property type="entry name" value="APYRASEFAMLY"/>
</dbReference>
<dbReference type="InterPro" id="IPR006179">
    <property type="entry name" value="5_nucleotidase/apyrase"/>
</dbReference>
<dbReference type="InterPro" id="IPR004843">
    <property type="entry name" value="Calcineurin-like_PHP"/>
</dbReference>
<reference evidence="5 6" key="1">
    <citation type="journal article" date="2016" name="Front. Microbiol.">
        <title>Comprehensive Phylogenetic Analysis of Bovine Non-aureus Staphylococci Species Based on Whole-Genome Sequencing.</title>
        <authorList>
            <person name="Naushad S."/>
            <person name="Barkema H.W."/>
            <person name="Luby C."/>
            <person name="Condas L.A."/>
            <person name="Nobrega D.B."/>
            <person name="Carson D.A."/>
            <person name="De Buck J."/>
        </authorList>
    </citation>
    <scope>NUCLEOTIDE SEQUENCE [LARGE SCALE GENOMIC DNA]</scope>
    <source>
        <strain evidence="5 6">SNUC 2204</strain>
    </source>
</reference>
<dbReference type="PANTHER" id="PTHR11575">
    <property type="entry name" value="5'-NUCLEOTIDASE-RELATED"/>
    <property type="match status" value="1"/>
</dbReference>
<evidence type="ECO:0000313" key="6">
    <source>
        <dbReference type="Proteomes" id="UP000241209"/>
    </source>
</evidence>
<keyword evidence="2" id="KW-0378">Hydrolase</keyword>
<dbReference type="EMBL" id="PZFK01000035">
    <property type="protein sequence ID" value="PTI28097.1"/>
    <property type="molecule type" value="Genomic_DNA"/>
</dbReference>
<evidence type="ECO:0000256" key="2">
    <source>
        <dbReference type="RuleBase" id="RU362119"/>
    </source>
</evidence>
<protein>
    <submittedName>
        <fullName evidence="5">Bifunctional metallophosphatase/5'-nucleotidase</fullName>
    </submittedName>
</protein>
<dbReference type="PANTHER" id="PTHR11575:SF6">
    <property type="entry name" value="2',3'-CYCLIC-NUCLEOTIDE 2'-PHOSPHODIESTERASE_3'-NUCLEOTIDASE"/>
    <property type="match status" value="1"/>
</dbReference>
<organism evidence="5 6">
    <name type="scientific">Mammaliicoccus vitulinus</name>
    <dbReference type="NCBI Taxonomy" id="71237"/>
    <lineage>
        <taxon>Bacteria</taxon>
        <taxon>Bacillati</taxon>
        <taxon>Bacillota</taxon>
        <taxon>Bacilli</taxon>
        <taxon>Bacillales</taxon>
        <taxon>Staphylococcaceae</taxon>
        <taxon>Mammaliicoccus</taxon>
    </lineage>
</organism>
<dbReference type="InterPro" id="IPR006146">
    <property type="entry name" value="5'-Nucleotdase_CS"/>
</dbReference>
<feature type="domain" description="5'-Nucleotidase C-terminal" evidence="4">
    <location>
        <begin position="318"/>
        <end position="474"/>
    </location>
</feature>
<dbReference type="GO" id="GO:0000166">
    <property type="term" value="F:nucleotide binding"/>
    <property type="evidence" value="ECO:0007669"/>
    <property type="project" value="UniProtKB-KW"/>
</dbReference>
<comment type="caution">
    <text evidence="5">The sequence shown here is derived from an EMBL/GenBank/DDBJ whole genome shotgun (WGS) entry which is preliminary data.</text>
</comment>
<dbReference type="Gene3D" id="3.90.780.10">
    <property type="entry name" value="5'-Nucleotidase, C-terminal domain"/>
    <property type="match status" value="1"/>
</dbReference>
<dbReference type="RefSeq" id="WP_107557360.1">
    <property type="nucleotide sequence ID" value="NZ_PZFK01000035.1"/>
</dbReference>
<dbReference type="GO" id="GO:0046872">
    <property type="term" value="F:metal ion binding"/>
    <property type="evidence" value="ECO:0007669"/>
    <property type="project" value="InterPro"/>
</dbReference>
<dbReference type="GO" id="GO:0030288">
    <property type="term" value="C:outer membrane-bounded periplasmic space"/>
    <property type="evidence" value="ECO:0007669"/>
    <property type="project" value="TreeGrafter"/>
</dbReference>
<dbReference type="SUPFAM" id="SSF56300">
    <property type="entry name" value="Metallo-dependent phosphatases"/>
    <property type="match status" value="1"/>
</dbReference>
<comment type="similarity">
    <text evidence="2">Belongs to the 5'-nucleotidase family.</text>
</comment>
<evidence type="ECO:0000256" key="1">
    <source>
        <dbReference type="ARBA" id="ARBA00022729"/>
    </source>
</evidence>
<sequence>MKEVVILTVSDIHGYIFPTDYQASHQDLPKGLLKIKSMIDDIKNKHEHVIVMDNGDFLQGSPLCSYLYSQLHSSKDLSDIYNKVGFDFAVIGNHEFNYGLPYLYDTLNSFNFPVLSANILKDNQPFTGHDVIYIDKSDITIGVIGLTTQYIPNWEKPETIEALSFQSAKETASKLIQEVRAQSDIVVVCYHGGFEKDIQTGEPTELITGENEGYDLLNEVEGIDVLITGHQHREIAEKINQTEIMQPGSKGDCLGKITLNIDETTHQISSSHSEILYVKEEEPSINVEDKALKINNEVNEWLDQNITHFSTTMYVEDHFTARTKPHPLINLLNYVQMEASGADISATALFDSATGFGNDVTMRDIINNYPFPNTFNVLEVTGYDLKLALERSASYFEISNHELTVNPAFLEPKPQHFNYDMFGGLSYTLNIRQPIGERAQNILVKGKPLDIKSTYKIVINNYRSVGGGGYHMFNANQIVKEIQQEGAALIIHYLQNHSVESIPNVLDFEVVY</sequence>
<dbReference type="PROSITE" id="PS00786">
    <property type="entry name" value="5_NUCLEOTIDASE_2"/>
    <property type="match status" value="1"/>
</dbReference>
<proteinExistence type="inferred from homology"/>
<accession>A0A2T4PQM8</accession>
<dbReference type="SUPFAM" id="SSF55816">
    <property type="entry name" value="5'-nucleotidase (syn. UDP-sugar hydrolase), C-terminal domain"/>
    <property type="match status" value="1"/>
</dbReference>
<dbReference type="Pfam" id="PF00149">
    <property type="entry name" value="Metallophos"/>
    <property type="match status" value="1"/>
</dbReference>